<accession>A0A853IPP5</accession>
<name>A0A853IPP5_9BURK</name>
<dbReference type="AlphaFoldDB" id="A0A853IPP5"/>
<gene>
    <name evidence="1" type="ORF">H0I39_01905</name>
</gene>
<organism evidence="1 2">
    <name type="scientific">Ottowia beijingensis</name>
    <dbReference type="NCBI Taxonomy" id="1207057"/>
    <lineage>
        <taxon>Bacteria</taxon>
        <taxon>Pseudomonadati</taxon>
        <taxon>Pseudomonadota</taxon>
        <taxon>Betaproteobacteria</taxon>
        <taxon>Burkholderiales</taxon>
        <taxon>Comamonadaceae</taxon>
        <taxon>Ottowia</taxon>
    </lineage>
</organism>
<sequence>MTDVFTPHISAVDTRRGCVIVTSMHLGRAHQVVLSPAQARDLALRLVEQAARADPPPRLHGAEVTEFLPSGYPEEAAA</sequence>
<comment type="caution">
    <text evidence="1">The sequence shown here is derived from an EMBL/GenBank/DDBJ whole genome shotgun (WGS) entry which is preliminary data.</text>
</comment>
<protein>
    <submittedName>
        <fullName evidence="1">Uncharacterized protein</fullName>
    </submittedName>
</protein>
<reference evidence="1 2" key="1">
    <citation type="submission" date="2020-07" db="EMBL/GenBank/DDBJ databases">
        <authorList>
            <person name="Maaloum M."/>
        </authorList>
    </citation>
    <scope>NUCLEOTIDE SEQUENCE [LARGE SCALE GENOMIC DNA]</scope>
    <source>
        <strain evidence="1 2">GCS-AN-3</strain>
    </source>
</reference>
<evidence type="ECO:0000313" key="2">
    <source>
        <dbReference type="Proteomes" id="UP000589716"/>
    </source>
</evidence>
<keyword evidence="2" id="KW-1185">Reference proteome</keyword>
<dbReference type="EMBL" id="JACCKX010000001">
    <property type="protein sequence ID" value="NZA00845.1"/>
    <property type="molecule type" value="Genomic_DNA"/>
</dbReference>
<evidence type="ECO:0000313" key="1">
    <source>
        <dbReference type="EMBL" id="NZA00845.1"/>
    </source>
</evidence>
<dbReference type="RefSeq" id="WP_180549380.1">
    <property type="nucleotide sequence ID" value="NZ_JACCKX010000001.1"/>
</dbReference>
<dbReference type="Proteomes" id="UP000589716">
    <property type="component" value="Unassembled WGS sequence"/>
</dbReference>
<proteinExistence type="predicted"/>